<protein>
    <submittedName>
        <fullName evidence="2">DUF6255 family natural product biosynthesis protein</fullName>
    </submittedName>
</protein>
<keyword evidence="3" id="KW-1185">Reference proteome</keyword>
<organism evidence="2 3">
    <name type="scientific">Streptomyces nondiastaticus</name>
    <dbReference type="NCBI Taxonomy" id="3154512"/>
    <lineage>
        <taxon>Bacteria</taxon>
        <taxon>Bacillati</taxon>
        <taxon>Actinomycetota</taxon>
        <taxon>Actinomycetes</taxon>
        <taxon>Kitasatosporales</taxon>
        <taxon>Streptomycetaceae</taxon>
        <taxon>Streptomyces</taxon>
    </lineage>
</organism>
<name>A0ABW6TZ91_9ACTN</name>
<evidence type="ECO:0000256" key="1">
    <source>
        <dbReference type="SAM" id="MobiDB-lite"/>
    </source>
</evidence>
<feature type="region of interest" description="Disordered" evidence="1">
    <location>
        <begin position="1"/>
        <end position="22"/>
    </location>
</feature>
<feature type="region of interest" description="Disordered" evidence="1">
    <location>
        <begin position="87"/>
        <end position="108"/>
    </location>
</feature>
<dbReference type="RefSeq" id="WP_388627688.1">
    <property type="nucleotide sequence ID" value="NZ_JBIAUT010000005.1"/>
</dbReference>
<proteinExistence type="predicted"/>
<evidence type="ECO:0000313" key="2">
    <source>
        <dbReference type="EMBL" id="MFF4217907.1"/>
    </source>
</evidence>
<dbReference type="InterPro" id="IPR046222">
    <property type="entry name" value="DUF6255"/>
</dbReference>
<evidence type="ECO:0000313" key="3">
    <source>
        <dbReference type="Proteomes" id="UP001602123"/>
    </source>
</evidence>
<dbReference type="Proteomes" id="UP001602123">
    <property type="component" value="Unassembled WGS sequence"/>
</dbReference>
<gene>
    <name evidence="2" type="ORF">ACFYZM_16725</name>
</gene>
<dbReference type="Pfam" id="PF19768">
    <property type="entry name" value="DUF6255"/>
    <property type="match status" value="1"/>
</dbReference>
<accession>A0ABW6TZ91</accession>
<reference evidence="2 3" key="1">
    <citation type="submission" date="2024-10" db="EMBL/GenBank/DDBJ databases">
        <title>The Natural Products Discovery Center: Release of the First 8490 Sequenced Strains for Exploring Actinobacteria Biosynthetic Diversity.</title>
        <authorList>
            <person name="Kalkreuter E."/>
            <person name="Kautsar S.A."/>
            <person name="Yang D."/>
            <person name="Bader C.D."/>
            <person name="Teijaro C.N."/>
            <person name="Fluegel L."/>
            <person name="Davis C.M."/>
            <person name="Simpson J.R."/>
            <person name="Lauterbach L."/>
            <person name="Steele A.D."/>
            <person name="Gui C."/>
            <person name="Meng S."/>
            <person name="Li G."/>
            <person name="Viehrig K."/>
            <person name="Ye F."/>
            <person name="Su P."/>
            <person name="Kiefer A.F."/>
            <person name="Nichols A."/>
            <person name="Cepeda A.J."/>
            <person name="Yan W."/>
            <person name="Fan B."/>
            <person name="Jiang Y."/>
            <person name="Adhikari A."/>
            <person name="Zheng C.-J."/>
            <person name="Schuster L."/>
            <person name="Cowan T.M."/>
            <person name="Smanski M.J."/>
            <person name="Chevrette M.G."/>
            <person name="De Carvalho L.P.S."/>
            <person name="Shen B."/>
        </authorList>
    </citation>
    <scope>NUCLEOTIDE SEQUENCE [LARGE SCALE GENOMIC DNA]</scope>
    <source>
        <strain evidence="2 3">NPDC001650</strain>
    </source>
</reference>
<dbReference type="EMBL" id="JBIAUT010000005">
    <property type="protein sequence ID" value="MFF4217907.1"/>
    <property type="molecule type" value="Genomic_DNA"/>
</dbReference>
<sequence length="108" mass="11385">MPGPHRGGRRAERRVPPAPAGGALVTALAPERDVAAATRMATGRLIPRRCAHPARWFRSSGVERCPLCGTERHTAYAALRMPLPDRAPGPAWGCPRLGAPGARPSPGP</sequence>
<comment type="caution">
    <text evidence="2">The sequence shown here is derived from an EMBL/GenBank/DDBJ whole genome shotgun (WGS) entry which is preliminary data.</text>
</comment>